<keyword evidence="3" id="KW-1185">Reference proteome</keyword>
<dbReference type="InterPro" id="IPR050378">
    <property type="entry name" value="Metallo-dep_Hydrolases_sf"/>
</dbReference>
<comment type="caution">
    <text evidence="2">The sequence shown here is derived from an EMBL/GenBank/DDBJ whole genome shotgun (WGS) entry which is preliminary data.</text>
</comment>
<gene>
    <name evidence="2" type="ORF">FHP25_03570</name>
</gene>
<sequence>MHDLVIRGGTIVDGSGAEAAEGDVAIDGGTITSVGGKAGSGREEVDARGLVVTPGWVDIHTHYDGQVTWDPHLTPSGWHGVTTAVMGNCGVGFAPARPDRHDWLIGLMEGVEDIPGTALSEGIRWDWETFPEYLDALEKMPRSLDVATQVPHGAVRAYVMGDRGADNEIASADDIAQMAAIVADGVRAGALGFSTSRTRLHRAIDGREVPGTFANATEMMELGRAVKRGGYGVVEIASDLTPKQDEFAWMTALSRETGLPITYALVQNELQPGKWRELLDQTAQARAQGANITAQVGCRPVGMLLGLQSRVHPFVAHPSYMAIADKPLDERVRLMRDPALKARILAETTTITDRFRRRPMEQFDNMFALGDPPNYEPPPEQSIGRLAATAGREPNEYVYELLLQRGGREFLYFPSLNYADRNFDALDTMLRHPNTVLSLSDGGAHCGIICDASAPTFLLTHWVKGRTRGPRLTLEQAVHLQTRRTAEVYGLRDRGLLKAGLKADINVIDFDNMRLDPPVMAYDLPADGRRLLQRGSGYRATIVSGQVTWRDGEATGALPGRLVRGPQAA</sequence>
<evidence type="ECO:0000259" key="1">
    <source>
        <dbReference type="Pfam" id="PF07969"/>
    </source>
</evidence>
<dbReference type="SUPFAM" id="SSF51338">
    <property type="entry name" value="Composite domain of metallo-dependent hydrolases"/>
    <property type="match status" value="1"/>
</dbReference>
<dbReference type="InterPro" id="IPR013108">
    <property type="entry name" value="Amidohydro_3"/>
</dbReference>
<dbReference type="CDD" id="cd01297">
    <property type="entry name" value="D-aminoacylase"/>
    <property type="match status" value="1"/>
</dbReference>
<evidence type="ECO:0000313" key="2">
    <source>
        <dbReference type="EMBL" id="TXL81619.1"/>
    </source>
</evidence>
<dbReference type="SUPFAM" id="SSF51556">
    <property type="entry name" value="Metallo-dependent hydrolases"/>
    <property type="match status" value="1"/>
</dbReference>
<dbReference type="GO" id="GO:0016812">
    <property type="term" value="F:hydrolase activity, acting on carbon-nitrogen (but not peptide) bonds, in cyclic amides"/>
    <property type="evidence" value="ECO:0007669"/>
    <property type="project" value="TreeGrafter"/>
</dbReference>
<dbReference type="GO" id="GO:0005829">
    <property type="term" value="C:cytosol"/>
    <property type="evidence" value="ECO:0007669"/>
    <property type="project" value="TreeGrafter"/>
</dbReference>
<dbReference type="Gene3D" id="3.20.20.140">
    <property type="entry name" value="Metal-dependent hydrolases"/>
    <property type="match status" value="2"/>
</dbReference>
<protein>
    <submittedName>
        <fullName evidence="2">Amidohydrolase family protein</fullName>
    </submittedName>
</protein>
<proteinExistence type="predicted"/>
<dbReference type="Pfam" id="PF07969">
    <property type="entry name" value="Amidohydro_3"/>
    <property type="match status" value="1"/>
</dbReference>
<organism evidence="2 3">
    <name type="scientific">Vineibacter terrae</name>
    <dbReference type="NCBI Taxonomy" id="2586908"/>
    <lineage>
        <taxon>Bacteria</taxon>
        <taxon>Pseudomonadati</taxon>
        <taxon>Pseudomonadota</taxon>
        <taxon>Alphaproteobacteria</taxon>
        <taxon>Hyphomicrobiales</taxon>
        <taxon>Vineibacter</taxon>
    </lineage>
</organism>
<dbReference type="RefSeq" id="WP_147845528.1">
    <property type="nucleotide sequence ID" value="NZ_VDUZ01000003.1"/>
</dbReference>
<dbReference type="Gene3D" id="2.30.40.10">
    <property type="entry name" value="Urease, subunit C, domain 1"/>
    <property type="match status" value="1"/>
</dbReference>
<keyword evidence="2" id="KW-0378">Hydrolase</keyword>
<dbReference type="OrthoDB" id="9766983at2"/>
<dbReference type="PANTHER" id="PTHR11647:SF1">
    <property type="entry name" value="COLLAPSIN RESPONSE MEDIATOR PROTEIN"/>
    <property type="match status" value="1"/>
</dbReference>
<name>A0A5C8PUN7_9HYPH</name>
<dbReference type="Proteomes" id="UP000321638">
    <property type="component" value="Unassembled WGS sequence"/>
</dbReference>
<dbReference type="InterPro" id="IPR011059">
    <property type="entry name" value="Metal-dep_hydrolase_composite"/>
</dbReference>
<dbReference type="EMBL" id="VDUZ01000003">
    <property type="protein sequence ID" value="TXL81619.1"/>
    <property type="molecule type" value="Genomic_DNA"/>
</dbReference>
<dbReference type="PANTHER" id="PTHR11647">
    <property type="entry name" value="HYDRANTOINASE/DIHYDROPYRIMIDINASE FAMILY MEMBER"/>
    <property type="match status" value="1"/>
</dbReference>
<dbReference type="InterPro" id="IPR032466">
    <property type="entry name" value="Metal_Hydrolase"/>
</dbReference>
<dbReference type="AlphaFoldDB" id="A0A5C8PUN7"/>
<accession>A0A5C8PUN7</accession>
<feature type="domain" description="Amidohydrolase 3" evidence="1">
    <location>
        <begin position="43"/>
        <end position="548"/>
    </location>
</feature>
<evidence type="ECO:0000313" key="3">
    <source>
        <dbReference type="Proteomes" id="UP000321638"/>
    </source>
</evidence>
<reference evidence="2 3" key="1">
    <citation type="submission" date="2019-06" db="EMBL/GenBank/DDBJ databases">
        <title>New taxonomy in bacterial strain CC-CFT640, isolated from vineyard.</title>
        <authorList>
            <person name="Lin S.-Y."/>
            <person name="Tsai C.-F."/>
            <person name="Young C.-C."/>
        </authorList>
    </citation>
    <scope>NUCLEOTIDE SEQUENCE [LARGE SCALE GENOMIC DNA]</scope>
    <source>
        <strain evidence="2 3">CC-CFT640</strain>
    </source>
</reference>